<proteinExistence type="predicted"/>
<organism evidence="1 2">
    <name type="scientific">Puccinia sorghi</name>
    <dbReference type="NCBI Taxonomy" id="27349"/>
    <lineage>
        <taxon>Eukaryota</taxon>
        <taxon>Fungi</taxon>
        <taxon>Dikarya</taxon>
        <taxon>Basidiomycota</taxon>
        <taxon>Pucciniomycotina</taxon>
        <taxon>Pucciniomycetes</taxon>
        <taxon>Pucciniales</taxon>
        <taxon>Pucciniaceae</taxon>
        <taxon>Puccinia</taxon>
    </lineage>
</organism>
<dbReference type="AlphaFoldDB" id="A0A0L6UCH4"/>
<accession>A0A0L6UCH4</accession>
<keyword evidence="2" id="KW-1185">Reference proteome</keyword>
<sequence length="159" mass="17922">FIDSISSRDELSLEQIDDNFLTAPEHEEQQEICASNQVILPKPKPGWDIVLAPDKATKDISSAIDESKILHTKRRVCLARALQAAGITKTYREAMLSSNTSSWTKAIEAELLNIKSSKKFNLLVDNQSAIALAINPLFQQRMKPIDIIFHWLREIYDSG</sequence>
<protein>
    <submittedName>
        <fullName evidence="1">Uncharacterized protein</fullName>
    </submittedName>
</protein>
<feature type="non-terminal residue" evidence="1">
    <location>
        <position position="1"/>
    </location>
</feature>
<dbReference type="OrthoDB" id="2514243at2759"/>
<dbReference type="EMBL" id="LAVV01012893">
    <property type="protein sequence ID" value="KNZ46231.1"/>
    <property type="molecule type" value="Genomic_DNA"/>
</dbReference>
<name>A0A0L6UCH4_9BASI</name>
<reference evidence="1 2" key="1">
    <citation type="submission" date="2015-08" db="EMBL/GenBank/DDBJ databases">
        <title>Next Generation Sequencing and Analysis of the Genome of Puccinia sorghi L Schw, the Causal Agent of Maize Common Rust.</title>
        <authorList>
            <person name="Rochi L."/>
            <person name="Burguener G."/>
            <person name="Darino M."/>
            <person name="Turjanski A."/>
            <person name="Kreff E."/>
            <person name="Dieguez M.J."/>
            <person name="Sacco F."/>
        </authorList>
    </citation>
    <scope>NUCLEOTIDE SEQUENCE [LARGE SCALE GENOMIC DNA]</scope>
    <source>
        <strain evidence="1 2">RO10H11247</strain>
    </source>
</reference>
<gene>
    <name evidence="1" type="ORF">VP01_7459g1</name>
</gene>
<evidence type="ECO:0000313" key="1">
    <source>
        <dbReference type="EMBL" id="KNZ46231.1"/>
    </source>
</evidence>
<evidence type="ECO:0000313" key="2">
    <source>
        <dbReference type="Proteomes" id="UP000037035"/>
    </source>
</evidence>
<comment type="caution">
    <text evidence="1">The sequence shown here is derived from an EMBL/GenBank/DDBJ whole genome shotgun (WGS) entry which is preliminary data.</text>
</comment>
<dbReference type="VEuPathDB" id="FungiDB:VP01_7459g1"/>
<dbReference type="Proteomes" id="UP000037035">
    <property type="component" value="Unassembled WGS sequence"/>
</dbReference>